<evidence type="ECO:0000259" key="10">
    <source>
        <dbReference type="PROSITE" id="PS50262"/>
    </source>
</evidence>
<keyword evidence="6 9" id="KW-0472">Membrane</keyword>
<feature type="transmembrane region" description="Helical" evidence="9">
    <location>
        <begin position="664"/>
        <end position="691"/>
    </location>
</feature>
<dbReference type="GeneID" id="129924818"/>
<feature type="transmembrane region" description="Helical" evidence="9">
    <location>
        <begin position="69"/>
        <end position="97"/>
    </location>
</feature>
<keyword evidence="5" id="KW-0297">G-protein coupled receptor</keyword>
<evidence type="ECO:0000256" key="2">
    <source>
        <dbReference type="ARBA" id="ARBA00022475"/>
    </source>
</evidence>
<dbReference type="PANTHER" id="PTHR24249:SF372">
    <property type="entry name" value="G-PROTEIN COUPLED RECEPTORS FAMILY 1 PROFILE DOMAIN-CONTAINING PROTEIN"/>
    <property type="match status" value="1"/>
</dbReference>
<keyword evidence="8" id="KW-0807">Transducer</keyword>
<dbReference type="SUPFAM" id="SSF81321">
    <property type="entry name" value="Family A G protein-coupled receptor-like"/>
    <property type="match status" value="1"/>
</dbReference>
<reference evidence="12" key="1">
    <citation type="submission" date="2025-08" db="UniProtKB">
        <authorList>
            <consortium name="RefSeq"/>
        </authorList>
    </citation>
    <scope>IDENTIFICATION</scope>
</reference>
<evidence type="ECO:0000256" key="4">
    <source>
        <dbReference type="ARBA" id="ARBA00022989"/>
    </source>
</evidence>
<evidence type="ECO:0000256" key="8">
    <source>
        <dbReference type="ARBA" id="ARBA00023224"/>
    </source>
</evidence>
<name>A0A9W2ZSW6_BIOGL</name>
<sequence length="737" mass="84339">MYWIECAVERDTVQLNSVVSFSHVVRSRTWMAIVSCWTCCLLYGLLIIVRNRYSSKVKCHFYLLAEVWYIRYVTPFLIIAFIALSVICYIKIALVFLESKQNFMPSIASLKKKRIKKSDIIPQQPTYKVLATIDVKSSLVLANRSKKHNHSKRLKPFSKHLSALHHRSVKLKAVRALERSRNLFKRDLQNVHQCHPAKTHPRTRSNEDLKLNRSLPGHSGFVRKSLSTSSLPDLPCLLCLSPSIAFNKSYPTLSNAKRILEVNTIDKTYNIKQERFLNASSYSVKIETSIDKIEWPNISAEKQVYHTNVKKSLTESEISRFLLDPTEKHSNVEQYFKGCPADINNCYCRQKLLQSKFSIPNSQKKLQLDFHLDKNNKESFPESRQTHKYKSMKHLFVLNENDVRLGKCPVLEFHYNSGIKLAADKRFLGKPFISLPNLFEKTFLITNVLKRAHLTQAVLSPSYSSLPFPDLNSSSNMHHVRSNYNMYSLLDPTLHKKESDECFLPLRNLTLTRSDTSCNNLTHAFSEPIPSPVSVDKREVLSGRKCAPSNSCLQSSLGNVQKHSRCKRCKYDVHKAILKVAQTELSTLGHDTKLYKSYSSQGLRYLNNIGVNAKEKQLLGLNPDLINSSHSTLSISSLYRVRSEPNIARKALAKEMSKNSRHAINIIFVTQIIFIVCMLPTTVIFICHGLVDIPIWLYKLSTTLASLNSLANIFVYAGYSVKYRAAIWSVIRCRFVK</sequence>
<dbReference type="InterPro" id="IPR050569">
    <property type="entry name" value="TAAR"/>
</dbReference>
<evidence type="ECO:0000256" key="7">
    <source>
        <dbReference type="ARBA" id="ARBA00023170"/>
    </source>
</evidence>
<keyword evidence="2" id="KW-1003">Cell membrane</keyword>
<comment type="subcellular location">
    <subcellularLocation>
        <location evidence="1">Cell membrane</location>
        <topology evidence="1">Multi-pass membrane protein</topology>
    </subcellularLocation>
</comment>
<dbReference type="RefSeq" id="XP_055878082.1">
    <property type="nucleotide sequence ID" value="XM_056022107.1"/>
</dbReference>
<dbReference type="GO" id="GO:0005886">
    <property type="term" value="C:plasma membrane"/>
    <property type="evidence" value="ECO:0007669"/>
    <property type="project" value="UniProtKB-SubCell"/>
</dbReference>
<evidence type="ECO:0000256" key="3">
    <source>
        <dbReference type="ARBA" id="ARBA00022692"/>
    </source>
</evidence>
<feature type="transmembrane region" description="Helical" evidence="9">
    <location>
        <begin position="30"/>
        <end position="49"/>
    </location>
</feature>
<dbReference type="OrthoDB" id="6215312at2759"/>
<accession>A0A9W2ZSW6</accession>
<protein>
    <submittedName>
        <fullName evidence="12">Uncharacterized protein LOC129924818</fullName>
    </submittedName>
</protein>
<dbReference type="PROSITE" id="PS50262">
    <property type="entry name" value="G_PROTEIN_RECEP_F1_2"/>
    <property type="match status" value="1"/>
</dbReference>
<dbReference type="Proteomes" id="UP001165740">
    <property type="component" value="Chromosome 2"/>
</dbReference>
<dbReference type="Gene3D" id="1.20.1070.10">
    <property type="entry name" value="Rhodopsin 7-helix transmembrane proteins"/>
    <property type="match status" value="1"/>
</dbReference>
<gene>
    <name evidence="12" type="primary">LOC129924818</name>
</gene>
<feature type="domain" description="G-protein coupled receptors family 1 profile" evidence="10">
    <location>
        <begin position="635"/>
        <end position="716"/>
    </location>
</feature>
<evidence type="ECO:0000256" key="1">
    <source>
        <dbReference type="ARBA" id="ARBA00004651"/>
    </source>
</evidence>
<evidence type="ECO:0000313" key="12">
    <source>
        <dbReference type="RefSeq" id="XP_055878082.1"/>
    </source>
</evidence>
<keyword evidence="4 9" id="KW-1133">Transmembrane helix</keyword>
<feature type="transmembrane region" description="Helical" evidence="9">
    <location>
        <begin position="697"/>
        <end position="719"/>
    </location>
</feature>
<keyword evidence="11" id="KW-1185">Reference proteome</keyword>
<evidence type="ECO:0000313" key="11">
    <source>
        <dbReference type="Proteomes" id="UP001165740"/>
    </source>
</evidence>
<proteinExistence type="predicted"/>
<keyword evidence="3 9" id="KW-0812">Transmembrane</keyword>
<dbReference type="CDD" id="cd00637">
    <property type="entry name" value="7tm_classA_rhodopsin-like"/>
    <property type="match status" value="2"/>
</dbReference>
<keyword evidence="7" id="KW-0675">Receptor</keyword>
<organism evidence="11 12">
    <name type="scientific">Biomphalaria glabrata</name>
    <name type="common">Bloodfluke planorb</name>
    <name type="synonym">Freshwater snail</name>
    <dbReference type="NCBI Taxonomy" id="6526"/>
    <lineage>
        <taxon>Eukaryota</taxon>
        <taxon>Metazoa</taxon>
        <taxon>Spiralia</taxon>
        <taxon>Lophotrochozoa</taxon>
        <taxon>Mollusca</taxon>
        <taxon>Gastropoda</taxon>
        <taxon>Heterobranchia</taxon>
        <taxon>Euthyneura</taxon>
        <taxon>Panpulmonata</taxon>
        <taxon>Hygrophila</taxon>
        <taxon>Lymnaeoidea</taxon>
        <taxon>Planorbidae</taxon>
        <taxon>Biomphalaria</taxon>
    </lineage>
</organism>
<evidence type="ECO:0000256" key="9">
    <source>
        <dbReference type="SAM" id="Phobius"/>
    </source>
</evidence>
<dbReference type="AlphaFoldDB" id="A0A9W2ZSW6"/>
<dbReference type="PANTHER" id="PTHR24249">
    <property type="entry name" value="HISTAMINE RECEPTOR-RELATED G-PROTEIN COUPLED RECEPTOR"/>
    <property type="match status" value="1"/>
</dbReference>
<dbReference type="GO" id="GO:0004930">
    <property type="term" value="F:G protein-coupled receptor activity"/>
    <property type="evidence" value="ECO:0007669"/>
    <property type="project" value="UniProtKB-KW"/>
</dbReference>
<evidence type="ECO:0000256" key="5">
    <source>
        <dbReference type="ARBA" id="ARBA00023040"/>
    </source>
</evidence>
<dbReference type="InterPro" id="IPR017452">
    <property type="entry name" value="GPCR_Rhodpsn_7TM"/>
</dbReference>
<evidence type="ECO:0000256" key="6">
    <source>
        <dbReference type="ARBA" id="ARBA00023136"/>
    </source>
</evidence>